<dbReference type="GO" id="GO:0005546">
    <property type="term" value="F:phosphatidylinositol-4,5-bisphosphate binding"/>
    <property type="evidence" value="ECO:0007669"/>
    <property type="project" value="InterPro"/>
</dbReference>
<reference evidence="7 9" key="1">
    <citation type="journal article" date="2017" name="Nature">
        <title>The sunflower genome provides insights into oil metabolism, flowering and Asterid evolution.</title>
        <authorList>
            <person name="Badouin H."/>
            <person name="Gouzy J."/>
            <person name="Grassa C.J."/>
            <person name="Murat F."/>
            <person name="Staton S.E."/>
            <person name="Cottret L."/>
            <person name="Lelandais-Briere C."/>
            <person name="Owens G.L."/>
            <person name="Carrere S."/>
            <person name="Mayjonade B."/>
            <person name="Legrand L."/>
            <person name="Gill N."/>
            <person name="Kane N.C."/>
            <person name="Bowers J.E."/>
            <person name="Hubner S."/>
            <person name="Bellec A."/>
            <person name="Berard A."/>
            <person name="Berges H."/>
            <person name="Blanchet N."/>
            <person name="Boniface M.C."/>
            <person name="Brunel D."/>
            <person name="Catrice O."/>
            <person name="Chaidir N."/>
            <person name="Claudel C."/>
            <person name="Donnadieu C."/>
            <person name="Faraut T."/>
            <person name="Fievet G."/>
            <person name="Helmstetter N."/>
            <person name="King M."/>
            <person name="Knapp S.J."/>
            <person name="Lai Z."/>
            <person name="Le Paslier M.C."/>
            <person name="Lippi Y."/>
            <person name="Lorenzon L."/>
            <person name="Mandel J.R."/>
            <person name="Marage G."/>
            <person name="Marchand G."/>
            <person name="Marquand E."/>
            <person name="Bret-Mestries E."/>
            <person name="Morien E."/>
            <person name="Nambeesan S."/>
            <person name="Nguyen T."/>
            <person name="Pegot-Espagnet P."/>
            <person name="Pouilly N."/>
            <person name="Raftis F."/>
            <person name="Sallet E."/>
            <person name="Schiex T."/>
            <person name="Thomas J."/>
            <person name="Vandecasteele C."/>
            <person name="Vares D."/>
            <person name="Vear F."/>
            <person name="Vautrin S."/>
            <person name="Crespi M."/>
            <person name="Mangin B."/>
            <person name="Burke J.M."/>
            <person name="Salse J."/>
            <person name="Munos S."/>
            <person name="Vincourt P."/>
            <person name="Rieseberg L.H."/>
            <person name="Langlade N.B."/>
        </authorList>
    </citation>
    <scope>NUCLEOTIDE SEQUENCE [LARGE SCALE GENOMIC DNA]</scope>
    <source>
        <strain evidence="9">cv. SF193</strain>
        <tissue evidence="7">Leaves</tissue>
    </source>
</reference>
<keyword evidence="2 3" id="KW-0813">Transport</keyword>
<sequence length="661" mass="75709">MGSCNPMMEVVEEEKLIAAARLILRELESNKKLSNEAVRILEDLGARLAAMAKIDESKEDEEDGNEELSDMKGRIDSIYDKVMTLEVGQSMIWDSGTDEAKEYLKTVDEVRRLIERLEGLNPSKNSEEHELLRKANDVLQTSMARIEEEFKHMLVHNRQNLERERFSFRSTEDEGLDDSSRFSFGDDSVDDSIQRDSISRGSEVFIMDLVNPNVIPDLKNIANLMFDANYNKECSQAFISVRKDALDDCLYILEVEKTSIEDVLKMEWAALNNKIRRWTKALKVFVRIYLASEKFLCEQIFCQSESMALFCFAESSKASILQLLNFAEAIAVGTHQPEKLLRILDMYEVLVDLTPDIESFYPDENGSYLRAEFQDVLTRVGDCVTATFLDFKNAVGSNVSNAAFPGGGIHHLTRYVMNYIRTLIEYSYSLNTLLKDHGEDQGQDQGSSSSPDTSPAFEDDSVNENSCLSPMGLHFRSLMSILESNLEEKSRLYKEEALGHLFLMNNIHYMAEKVKGSELRTLLGDNWIRKHNWKFQQHAMSYERSTWSSILSLLRDEGLYHSGNSGSISKTLLKDRLQGFYTAFEEIYKSQTGWSIPNNQLCEDLRISMSLKVIQAYRTFVGRHANNISEKYIKYSADDLENYLLDLFEGSPRSLHSFHRK</sequence>
<dbReference type="OrthoDB" id="1922221at2759"/>
<evidence type="ECO:0000256" key="2">
    <source>
        <dbReference type="ARBA" id="ARBA00022448"/>
    </source>
</evidence>
<dbReference type="Gramene" id="mRNA:HanXRQr2_Chr17g0796931">
    <property type="protein sequence ID" value="CDS:HanXRQr2_Chr17g0796931.1"/>
    <property type="gene ID" value="HanXRQr2_Chr17g0796931"/>
</dbReference>
<dbReference type="Pfam" id="PF20669">
    <property type="entry name" value="Exo70_N"/>
    <property type="match status" value="1"/>
</dbReference>
<dbReference type="Gene3D" id="1.20.1280.170">
    <property type="entry name" value="Exocyst complex component Exo70"/>
    <property type="match status" value="1"/>
</dbReference>
<dbReference type="PANTHER" id="PTHR12542">
    <property type="entry name" value="EXOCYST COMPLEX PROTEIN EXO70"/>
    <property type="match status" value="1"/>
</dbReference>
<dbReference type="FunCoup" id="A0A251RND6">
    <property type="interactions" value="4168"/>
</dbReference>
<dbReference type="AlphaFoldDB" id="A0A251RND6"/>
<evidence type="ECO:0000256" key="4">
    <source>
        <dbReference type="SAM" id="Coils"/>
    </source>
</evidence>
<evidence type="ECO:0000313" key="7">
    <source>
        <dbReference type="EMBL" id="KAF5754936.1"/>
    </source>
</evidence>
<evidence type="ECO:0000256" key="1">
    <source>
        <dbReference type="ARBA" id="ARBA00006756"/>
    </source>
</evidence>
<feature type="coiled-coil region" evidence="4">
    <location>
        <begin position="10"/>
        <end position="44"/>
    </location>
</feature>
<evidence type="ECO:0000259" key="6">
    <source>
        <dbReference type="Pfam" id="PF03081"/>
    </source>
</evidence>
<evidence type="ECO:0000313" key="9">
    <source>
        <dbReference type="Proteomes" id="UP000215914"/>
    </source>
</evidence>
<dbReference type="InterPro" id="IPR004140">
    <property type="entry name" value="Exo70"/>
</dbReference>
<keyword evidence="3" id="KW-0268">Exocytosis</keyword>
<dbReference type="GO" id="GO:0015031">
    <property type="term" value="P:protein transport"/>
    <property type="evidence" value="ECO:0007669"/>
    <property type="project" value="UniProtKB-KW"/>
</dbReference>
<comment type="similarity">
    <text evidence="1 3">Belongs to the EXO70 family.</text>
</comment>
<keyword evidence="3" id="KW-0653">Protein transport</keyword>
<dbReference type="Pfam" id="PF03081">
    <property type="entry name" value="Exo70_C"/>
    <property type="match status" value="1"/>
</dbReference>
<keyword evidence="9" id="KW-1185">Reference proteome</keyword>
<accession>A0A251RND6</accession>
<protein>
    <recommendedName>
        <fullName evidence="3">Exocyst subunit Exo70 family protein</fullName>
    </recommendedName>
</protein>
<dbReference type="OMA" id="ATIEDNM"/>
<reference evidence="7" key="3">
    <citation type="submission" date="2020-06" db="EMBL/GenBank/DDBJ databases">
        <title>Helianthus annuus Genome sequencing and assembly Release 2.</title>
        <authorList>
            <person name="Gouzy J."/>
            <person name="Langlade N."/>
            <person name="Munos S."/>
        </authorList>
    </citation>
    <scope>NUCLEOTIDE SEQUENCE</scope>
    <source>
        <tissue evidence="7">Leaves</tissue>
    </source>
</reference>
<name>A0A251RND6_HELAN</name>
<feature type="region of interest" description="Disordered" evidence="5">
    <location>
        <begin position="437"/>
        <end position="461"/>
    </location>
</feature>
<dbReference type="SUPFAM" id="SSF74788">
    <property type="entry name" value="Cullin repeat-like"/>
    <property type="match status" value="1"/>
</dbReference>
<dbReference type="InParanoid" id="A0A251RND6"/>
<organism evidence="8 9">
    <name type="scientific">Helianthus annuus</name>
    <name type="common">Common sunflower</name>
    <dbReference type="NCBI Taxonomy" id="4232"/>
    <lineage>
        <taxon>Eukaryota</taxon>
        <taxon>Viridiplantae</taxon>
        <taxon>Streptophyta</taxon>
        <taxon>Embryophyta</taxon>
        <taxon>Tracheophyta</taxon>
        <taxon>Spermatophyta</taxon>
        <taxon>Magnoliopsida</taxon>
        <taxon>eudicotyledons</taxon>
        <taxon>Gunneridae</taxon>
        <taxon>Pentapetalae</taxon>
        <taxon>asterids</taxon>
        <taxon>campanulids</taxon>
        <taxon>Asterales</taxon>
        <taxon>Asteraceae</taxon>
        <taxon>Asteroideae</taxon>
        <taxon>Heliantheae alliance</taxon>
        <taxon>Heliantheae</taxon>
        <taxon>Helianthus</taxon>
    </lineage>
</organism>
<gene>
    <name evidence="8" type="primary">ATEXO70E1</name>
    <name evidence="8" type="ORF">HannXRQ_Chr17g0546071</name>
    <name evidence="7" type="ORF">HanXRQr2_Chr17g0796931</name>
</gene>
<feature type="coiled-coil region" evidence="4">
    <location>
        <begin position="100"/>
        <end position="149"/>
    </location>
</feature>
<proteinExistence type="inferred from homology"/>
<evidence type="ECO:0000256" key="5">
    <source>
        <dbReference type="SAM" id="MobiDB-lite"/>
    </source>
</evidence>
<keyword evidence="4" id="KW-0175">Coiled coil</keyword>
<dbReference type="GO" id="GO:0006887">
    <property type="term" value="P:exocytosis"/>
    <property type="evidence" value="ECO:0000318"/>
    <property type="project" value="GO_Central"/>
</dbReference>
<dbReference type="EMBL" id="CM007906">
    <property type="protein sequence ID" value="OTF86008.1"/>
    <property type="molecule type" value="Genomic_DNA"/>
</dbReference>
<dbReference type="GO" id="GO:0000145">
    <property type="term" value="C:exocyst"/>
    <property type="evidence" value="ECO:0000318"/>
    <property type="project" value="GO_Central"/>
</dbReference>
<evidence type="ECO:0000256" key="3">
    <source>
        <dbReference type="RuleBase" id="RU365026"/>
    </source>
</evidence>
<feature type="compositionally biased region" description="Low complexity" evidence="5">
    <location>
        <begin position="443"/>
        <end position="454"/>
    </location>
</feature>
<dbReference type="Proteomes" id="UP000215914">
    <property type="component" value="Chromosome 17"/>
</dbReference>
<feature type="domain" description="Exocyst complex subunit Exo70 C-terminal" evidence="6">
    <location>
        <begin position="277"/>
        <end position="646"/>
    </location>
</feature>
<dbReference type="InterPro" id="IPR046364">
    <property type="entry name" value="Exo70_C"/>
</dbReference>
<reference evidence="8" key="2">
    <citation type="submission" date="2017-02" db="EMBL/GenBank/DDBJ databases">
        <title>Sunflower complete genome.</title>
        <authorList>
            <person name="Langlade N."/>
            <person name="Munos S."/>
        </authorList>
    </citation>
    <scope>NUCLEOTIDE SEQUENCE [LARGE SCALE GENOMIC DNA]</scope>
    <source>
        <tissue evidence="8">Leaves</tissue>
    </source>
</reference>
<evidence type="ECO:0000313" key="8">
    <source>
        <dbReference type="EMBL" id="OTF86008.1"/>
    </source>
</evidence>
<dbReference type="STRING" id="4232.A0A251RND6"/>
<dbReference type="PANTHER" id="PTHR12542:SF152">
    <property type="entry name" value="EXOCYST SUBUNIT EXO70 FAMILY PROTEIN"/>
    <property type="match status" value="1"/>
</dbReference>
<comment type="function">
    <text evidence="3">Component of the exocyst complex.</text>
</comment>
<dbReference type="EMBL" id="MNCJ02000332">
    <property type="protein sequence ID" value="KAF5754936.1"/>
    <property type="molecule type" value="Genomic_DNA"/>
</dbReference>
<dbReference type="InterPro" id="IPR016159">
    <property type="entry name" value="Cullin_repeat-like_dom_sf"/>
</dbReference>